<keyword evidence="1" id="KW-0472">Membrane</keyword>
<keyword evidence="1" id="KW-1133">Transmembrane helix</keyword>
<feature type="transmembrane region" description="Helical" evidence="1">
    <location>
        <begin position="15"/>
        <end position="33"/>
    </location>
</feature>
<name>A0AAW7X1G1_9GAMM</name>
<evidence type="ECO:0000256" key="1">
    <source>
        <dbReference type="SAM" id="Phobius"/>
    </source>
</evidence>
<feature type="transmembrane region" description="Helical" evidence="1">
    <location>
        <begin position="45"/>
        <end position="64"/>
    </location>
</feature>
<dbReference type="Proteomes" id="UP001169760">
    <property type="component" value="Unassembled WGS sequence"/>
</dbReference>
<proteinExistence type="predicted"/>
<gene>
    <name evidence="2" type="ORF">Q4521_02445</name>
</gene>
<protein>
    <submittedName>
        <fullName evidence="2">Uncharacterized protein</fullName>
    </submittedName>
</protein>
<sequence length="143" mass="16021">MTDFSNNKAPTRSKWWLAYAVFIVFIELLGYSVLLRHPDAGVLEFLSVCFSVGLYAGLFGFALSKSIMTPVFWHAFLLVNIVYAHIYAYLGAIDLYPGVPEAQKMVGYIFSAVCYLPAFVALCLYGRKSDQAWLPNNSKVSDQ</sequence>
<accession>A0AAW7X1G1</accession>
<dbReference type="EMBL" id="JAUOPB010000001">
    <property type="protein sequence ID" value="MDO6421322.1"/>
    <property type="molecule type" value="Genomic_DNA"/>
</dbReference>
<evidence type="ECO:0000313" key="3">
    <source>
        <dbReference type="Proteomes" id="UP001169760"/>
    </source>
</evidence>
<organism evidence="2 3">
    <name type="scientific">Saccharophagus degradans</name>
    <dbReference type="NCBI Taxonomy" id="86304"/>
    <lineage>
        <taxon>Bacteria</taxon>
        <taxon>Pseudomonadati</taxon>
        <taxon>Pseudomonadota</taxon>
        <taxon>Gammaproteobacteria</taxon>
        <taxon>Cellvibrionales</taxon>
        <taxon>Cellvibrionaceae</taxon>
        <taxon>Saccharophagus</taxon>
    </lineage>
</organism>
<reference evidence="2" key="1">
    <citation type="submission" date="2023-07" db="EMBL/GenBank/DDBJ databases">
        <title>Genome content predicts the carbon catabolic preferences of heterotrophic bacteria.</title>
        <authorList>
            <person name="Gralka M."/>
        </authorList>
    </citation>
    <scope>NUCLEOTIDE SEQUENCE</scope>
    <source>
        <strain evidence="2">I3M17_2</strain>
    </source>
</reference>
<feature type="transmembrane region" description="Helical" evidence="1">
    <location>
        <begin position="105"/>
        <end position="125"/>
    </location>
</feature>
<comment type="caution">
    <text evidence="2">The sequence shown here is derived from an EMBL/GenBank/DDBJ whole genome shotgun (WGS) entry which is preliminary data.</text>
</comment>
<evidence type="ECO:0000313" key="2">
    <source>
        <dbReference type="EMBL" id="MDO6421322.1"/>
    </source>
</evidence>
<feature type="transmembrane region" description="Helical" evidence="1">
    <location>
        <begin position="71"/>
        <end position="93"/>
    </location>
</feature>
<dbReference type="RefSeq" id="WP_303490683.1">
    <property type="nucleotide sequence ID" value="NZ_JAUOPB010000001.1"/>
</dbReference>
<keyword evidence="1" id="KW-0812">Transmembrane</keyword>
<dbReference type="AlphaFoldDB" id="A0AAW7X1G1"/>